<keyword evidence="4" id="KW-0997">Cell inner membrane</keyword>
<dbReference type="PROSITE" id="PS50850">
    <property type="entry name" value="MFS"/>
    <property type="match status" value="1"/>
</dbReference>
<dbReference type="Pfam" id="PF12832">
    <property type="entry name" value="MFS_1_like"/>
    <property type="match status" value="1"/>
</dbReference>
<comment type="caution">
    <text evidence="10">The sequence shown here is derived from an EMBL/GenBank/DDBJ whole genome shotgun (WGS) entry which is preliminary data.</text>
</comment>
<feature type="transmembrane region" description="Helical" evidence="8">
    <location>
        <begin position="362"/>
        <end position="383"/>
    </location>
</feature>
<keyword evidence="6 8" id="KW-1133">Transmembrane helix</keyword>
<organism evidence="10 11">
    <name type="scientific">Aliidiomarina iranensis</name>
    <dbReference type="NCBI Taxonomy" id="1434071"/>
    <lineage>
        <taxon>Bacteria</taxon>
        <taxon>Pseudomonadati</taxon>
        <taxon>Pseudomonadota</taxon>
        <taxon>Gammaproteobacteria</taxon>
        <taxon>Alteromonadales</taxon>
        <taxon>Idiomarinaceae</taxon>
        <taxon>Aliidiomarina</taxon>
    </lineage>
</organism>
<evidence type="ECO:0000256" key="3">
    <source>
        <dbReference type="ARBA" id="ARBA00022475"/>
    </source>
</evidence>
<feature type="transmembrane region" description="Helical" evidence="8">
    <location>
        <begin position="238"/>
        <end position="261"/>
    </location>
</feature>
<accession>A0A432VX68</accession>
<evidence type="ECO:0000256" key="5">
    <source>
        <dbReference type="ARBA" id="ARBA00022692"/>
    </source>
</evidence>
<keyword evidence="5 8" id="KW-0812">Transmembrane</keyword>
<feature type="transmembrane region" description="Helical" evidence="8">
    <location>
        <begin position="295"/>
        <end position="313"/>
    </location>
</feature>
<protein>
    <submittedName>
        <fullName evidence="10">MFS transporter</fullName>
    </submittedName>
</protein>
<feature type="transmembrane region" description="Helical" evidence="8">
    <location>
        <begin position="334"/>
        <end position="356"/>
    </location>
</feature>
<keyword evidence="7 8" id="KW-0472">Membrane</keyword>
<dbReference type="NCBIfam" id="NF037955">
    <property type="entry name" value="mfs"/>
    <property type="match status" value="1"/>
</dbReference>
<feature type="transmembrane region" description="Helical" evidence="8">
    <location>
        <begin position="163"/>
        <end position="181"/>
    </location>
</feature>
<evidence type="ECO:0000256" key="8">
    <source>
        <dbReference type="SAM" id="Phobius"/>
    </source>
</evidence>
<sequence>MNELAFQRQCRRLSWSYFGYFAVLALLVPYLGFYLDALGFSSRQIGELIAISTICRVIGPPIWAAIADRVGKLVPLIRFGVLSSLVLLVILAQAHGYLAVALLLGLISLFWSAILPQLEVVTLASLGAENHRYSRIRMAGSFGFILVALVTAEILALAGTESFPLLGAVLLLPLLLAVHKLDEPKRAFQDPDAPSPEGFWQRIRRRPFVMFIASTMLLQMSFAPFYAFFALYLTQLGYAPIAVGALISLGVAAEVAMFFIAGRLVVQFTVRRLLLFCLALTSLRWLALANFADTFWWLIPIQLVHAFSFALHHSAAMRFVHRYFPSEQHSRGQAFYVSVGFAGGGALGAWIAGFLWQQGDGAEFTFTLAAIAAFIGFVVAIFIREQTTRVEQTAV</sequence>
<dbReference type="PIRSF" id="PIRSF004925">
    <property type="entry name" value="HcaT"/>
    <property type="match status" value="1"/>
</dbReference>
<feature type="transmembrane region" description="Helical" evidence="8">
    <location>
        <begin position="273"/>
        <end position="289"/>
    </location>
</feature>
<dbReference type="RefSeq" id="WP_157981236.1">
    <property type="nucleotide sequence ID" value="NZ_PIPJ01000003.1"/>
</dbReference>
<feature type="transmembrane region" description="Helical" evidence="8">
    <location>
        <begin position="136"/>
        <end position="157"/>
    </location>
</feature>
<evidence type="ECO:0000256" key="4">
    <source>
        <dbReference type="ARBA" id="ARBA00022519"/>
    </source>
</evidence>
<dbReference type="Gene3D" id="1.20.1250.20">
    <property type="entry name" value="MFS general substrate transporter like domains"/>
    <property type="match status" value="2"/>
</dbReference>
<dbReference type="InterPro" id="IPR020846">
    <property type="entry name" value="MFS_dom"/>
</dbReference>
<dbReference type="InterPro" id="IPR024989">
    <property type="entry name" value="MFS_assoc_dom"/>
</dbReference>
<evidence type="ECO:0000256" key="7">
    <source>
        <dbReference type="ARBA" id="ARBA00023136"/>
    </source>
</evidence>
<feature type="transmembrane region" description="Helical" evidence="8">
    <location>
        <begin position="73"/>
        <end position="91"/>
    </location>
</feature>
<dbReference type="GO" id="GO:0005886">
    <property type="term" value="C:plasma membrane"/>
    <property type="evidence" value="ECO:0007669"/>
    <property type="project" value="UniProtKB-SubCell"/>
</dbReference>
<feature type="transmembrane region" description="Helical" evidence="8">
    <location>
        <begin position="45"/>
        <end position="66"/>
    </location>
</feature>
<name>A0A432VX68_9GAMM</name>
<feature type="transmembrane region" description="Helical" evidence="8">
    <location>
        <begin position="97"/>
        <end position="115"/>
    </location>
</feature>
<dbReference type="InterPro" id="IPR036259">
    <property type="entry name" value="MFS_trans_sf"/>
</dbReference>
<reference evidence="11" key="1">
    <citation type="journal article" date="2018" name="Front. Microbiol.">
        <title>Genome-Based Analysis Reveals the Taxonomy and Diversity of the Family Idiomarinaceae.</title>
        <authorList>
            <person name="Liu Y."/>
            <person name="Lai Q."/>
            <person name="Shao Z."/>
        </authorList>
    </citation>
    <scope>NUCLEOTIDE SEQUENCE [LARGE SCALE GENOMIC DNA]</scope>
    <source>
        <strain evidence="11">GBPy7</strain>
    </source>
</reference>
<dbReference type="InterPro" id="IPR026032">
    <property type="entry name" value="HcaT-like"/>
</dbReference>
<evidence type="ECO:0000313" key="11">
    <source>
        <dbReference type="Proteomes" id="UP000288395"/>
    </source>
</evidence>
<keyword evidence="11" id="KW-1185">Reference proteome</keyword>
<evidence type="ECO:0000259" key="9">
    <source>
        <dbReference type="PROSITE" id="PS50850"/>
    </source>
</evidence>
<dbReference type="Proteomes" id="UP000288395">
    <property type="component" value="Unassembled WGS sequence"/>
</dbReference>
<dbReference type="EMBL" id="PIPJ01000003">
    <property type="protein sequence ID" value="RUO21257.1"/>
    <property type="molecule type" value="Genomic_DNA"/>
</dbReference>
<dbReference type="GO" id="GO:0015528">
    <property type="term" value="F:lactose:proton symporter activity"/>
    <property type="evidence" value="ECO:0007669"/>
    <property type="project" value="TreeGrafter"/>
</dbReference>
<feature type="transmembrane region" description="Helical" evidence="8">
    <location>
        <begin position="208"/>
        <end position="232"/>
    </location>
</feature>
<keyword evidence="2" id="KW-0813">Transport</keyword>
<gene>
    <name evidence="10" type="ORF">CWE08_06660</name>
</gene>
<evidence type="ECO:0000313" key="10">
    <source>
        <dbReference type="EMBL" id="RUO21257.1"/>
    </source>
</evidence>
<feature type="transmembrane region" description="Helical" evidence="8">
    <location>
        <begin position="12"/>
        <end position="33"/>
    </location>
</feature>
<evidence type="ECO:0000256" key="1">
    <source>
        <dbReference type="ARBA" id="ARBA00004429"/>
    </source>
</evidence>
<keyword evidence="3" id="KW-1003">Cell membrane</keyword>
<evidence type="ECO:0000256" key="2">
    <source>
        <dbReference type="ARBA" id="ARBA00022448"/>
    </source>
</evidence>
<dbReference type="OrthoDB" id="9150135at2"/>
<dbReference type="AlphaFoldDB" id="A0A432VX68"/>
<dbReference type="GO" id="GO:0030395">
    <property type="term" value="F:lactose binding"/>
    <property type="evidence" value="ECO:0007669"/>
    <property type="project" value="TreeGrafter"/>
</dbReference>
<feature type="domain" description="Major facilitator superfamily (MFS) profile" evidence="9">
    <location>
        <begin position="1"/>
        <end position="388"/>
    </location>
</feature>
<dbReference type="PANTHER" id="PTHR23522">
    <property type="entry name" value="BLL5896 PROTEIN"/>
    <property type="match status" value="1"/>
</dbReference>
<dbReference type="PANTHER" id="PTHR23522:SF10">
    <property type="entry name" value="3-PHENYLPROPIONIC ACID TRANSPORTER-RELATED"/>
    <property type="match status" value="1"/>
</dbReference>
<dbReference type="SUPFAM" id="SSF103473">
    <property type="entry name" value="MFS general substrate transporter"/>
    <property type="match status" value="1"/>
</dbReference>
<proteinExistence type="predicted"/>
<evidence type="ECO:0000256" key="6">
    <source>
        <dbReference type="ARBA" id="ARBA00022989"/>
    </source>
</evidence>
<comment type="subcellular location">
    <subcellularLocation>
        <location evidence="1">Cell inner membrane</location>
        <topology evidence="1">Multi-pass membrane protein</topology>
    </subcellularLocation>
</comment>